<dbReference type="SUPFAM" id="SSF52096">
    <property type="entry name" value="ClpP/crotonase"/>
    <property type="match status" value="1"/>
</dbReference>
<reference evidence="1 2" key="1">
    <citation type="submission" date="2022-10" db="EMBL/GenBank/DDBJ databases">
        <title>The complete genomes of actinobacterial strains from the NBC collection.</title>
        <authorList>
            <person name="Joergensen T.S."/>
            <person name="Alvarez Arevalo M."/>
            <person name="Sterndorff E.B."/>
            <person name="Faurdal D."/>
            <person name="Vuksanovic O."/>
            <person name="Mourched A.-S."/>
            <person name="Charusanti P."/>
            <person name="Shaw S."/>
            <person name="Blin K."/>
            <person name="Weber T."/>
        </authorList>
    </citation>
    <scope>NUCLEOTIDE SEQUENCE [LARGE SCALE GENOMIC DNA]</scope>
    <source>
        <strain evidence="1 2">NBC_00319</strain>
    </source>
</reference>
<dbReference type="AlphaFoldDB" id="A0AAU4JZL1"/>
<dbReference type="GO" id="GO:0004165">
    <property type="term" value="F:delta(3)-delta(2)-enoyl-CoA isomerase activity"/>
    <property type="evidence" value="ECO:0007669"/>
    <property type="project" value="TreeGrafter"/>
</dbReference>
<dbReference type="RefSeq" id="WP_045821626.1">
    <property type="nucleotide sequence ID" value="NZ_CP108021.1"/>
</dbReference>
<gene>
    <name evidence="1" type="ORF">OG579_16020</name>
</gene>
<dbReference type="PANTHER" id="PTHR11941">
    <property type="entry name" value="ENOYL-COA HYDRATASE-RELATED"/>
    <property type="match status" value="1"/>
</dbReference>
<evidence type="ECO:0000313" key="1">
    <source>
        <dbReference type="EMBL" id="WUM19207.1"/>
    </source>
</evidence>
<proteinExistence type="predicted"/>
<keyword evidence="2" id="KW-1185">Reference proteome</keyword>
<accession>A0AAU4JZL1</accession>
<dbReference type="PANTHER" id="PTHR11941:SF75">
    <property type="entry name" value="ENOYL-COA HYDRATASE_ISOMERASE FAMILY PROTEIN"/>
    <property type="match status" value="1"/>
</dbReference>
<dbReference type="GO" id="GO:0006635">
    <property type="term" value="P:fatty acid beta-oxidation"/>
    <property type="evidence" value="ECO:0007669"/>
    <property type="project" value="TreeGrafter"/>
</dbReference>
<dbReference type="InterPro" id="IPR029045">
    <property type="entry name" value="ClpP/crotonase-like_dom_sf"/>
</dbReference>
<dbReference type="Pfam" id="PF00378">
    <property type="entry name" value="ECH_1"/>
    <property type="match status" value="1"/>
</dbReference>
<dbReference type="Proteomes" id="UP001432128">
    <property type="component" value="Chromosome"/>
</dbReference>
<dbReference type="EMBL" id="CP108021">
    <property type="protein sequence ID" value="WUM19207.1"/>
    <property type="molecule type" value="Genomic_DNA"/>
</dbReference>
<evidence type="ECO:0000313" key="2">
    <source>
        <dbReference type="Proteomes" id="UP001432128"/>
    </source>
</evidence>
<sequence>MAHLTRDDSVFVLHLGDEGGGDDENVFGPPQVEAINALLDEVEASEGPTALVTTNEGKFYSTGLDTGWVLTHVDEVDPYIQSVQELLARILVFPMPTVAAVAGHAFGGGALFALAHDHVVMRSDRGYICMPGVTIGASYAPGSVMLVGDKVPARVNHEMLVTGKRYGGQQAHDLGIVDAAATLDDVLPTALAYAHANKHTRGRTIGEIKASMYARTAAGLRATVSGVGGQAAIAES</sequence>
<protein>
    <submittedName>
        <fullName evidence="1">Enoyl-CoA hydratase/isomerase family protein</fullName>
    </submittedName>
</protein>
<dbReference type="CDD" id="cd06558">
    <property type="entry name" value="crotonase-like"/>
    <property type="match status" value="1"/>
</dbReference>
<organism evidence="1 2">
    <name type="scientific">Williamsia herbipolensis</name>
    <dbReference type="NCBI Taxonomy" id="1603258"/>
    <lineage>
        <taxon>Bacteria</taxon>
        <taxon>Bacillati</taxon>
        <taxon>Actinomycetota</taxon>
        <taxon>Actinomycetes</taxon>
        <taxon>Mycobacteriales</taxon>
        <taxon>Nocardiaceae</taxon>
        <taxon>Williamsia</taxon>
    </lineage>
</organism>
<dbReference type="InterPro" id="IPR001753">
    <property type="entry name" value="Enoyl-CoA_hydra/iso"/>
</dbReference>
<name>A0AAU4JZL1_9NOCA</name>
<dbReference type="KEGG" id="whr:OG579_16020"/>
<dbReference type="Gene3D" id="3.90.226.10">
    <property type="entry name" value="2-enoyl-CoA Hydratase, Chain A, domain 1"/>
    <property type="match status" value="1"/>
</dbReference>